<keyword evidence="1" id="KW-0472">Membrane</keyword>
<dbReference type="AlphaFoldDB" id="A0A843VK02"/>
<feature type="transmembrane region" description="Helical" evidence="1">
    <location>
        <begin position="252"/>
        <end position="275"/>
    </location>
</feature>
<gene>
    <name evidence="2" type="ORF">Taro_028957</name>
</gene>
<accession>A0A843VK02</accession>
<evidence type="ECO:0000256" key="1">
    <source>
        <dbReference type="SAM" id="Phobius"/>
    </source>
</evidence>
<keyword evidence="1" id="KW-0812">Transmembrane</keyword>
<evidence type="ECO:0000313" key="2">
    <source>
        <dbReference type="EMBL" id="MQL96295.1"/>
    </source>
</evidence>
<feature type="transmembrane region" description="Helical" evidence="1">
    <location>
        <begin position="108"/>
        <end position="133"/>
    </location>
</feature>
<comment type="caution">
    <text evidence="2">The sequence shown here is derived from an EMBL/GenBank/DDBJ whole genome shotgun (WGS) entry which is preliminary data.</text>
</comment>
<feature type="transmembrane region" description="Helical" evidence="1">
    <location>
        <begin position="196"/>
        <end position="215"/>
    </location>
</feature>
<proteinExistence type="predicted"/>
<name>A0A843VK02_COLES</name>
<keyword evidence="3" id="KW-1185">Reference proteome</keyword>
<dbReference type="EMBL" id="NMUH01001898">
    <property type="protein sequence ID" value="MQL96295.1"/>
    <property type="molecule type" value="Genomic_DNA"/>
</dbReference>
<feature type="transmembrane region" description="Helical" evidence="1">
    <location>
        <begin position="310"/>
        <end position="329"/>
    </location>
</feature>
<evidence type="ECO:0000313" key="3">
    <source>
        <dbReference type="Proteomes" id="UP000652761"/>
    </source>
</evidence>
<dbReference type="PANTHER" id="PTHR36007">
    <property type="entry name" value="TRANSPORT PROTEIN-RELATED"/>
    <property type="match status" value="1"/>
</dbReference>
<evidence type="ECO:0008006" key="4">
    <source>
        <dbReference type="Google" id="ProtNLM"/>
    </source>
</evidence>
<dbReference type="Proteomes" id="UP000652761">
    <property type="component" value="Unassembled WGS sequence"/>
</dbReference>
<protein>
    <recommendedName>
        <fullName evidence="4">Small multi-drug export protein</fullName>
    </recommendedName>
</protein>
<dbReference type="Pfam" id="PF06695">
    <property type="entry name" value="Sm_multidrug_ex"/>
    <property type="match status" value="1"/>
</dbReference>
<dbReference type="OrthoDB" id="2018918at2759"/>
<feature type="transmembrane region" description="Helical" evidence="1">
    <location>
        <begin position="282"/>
        <end position="304"/>
    </location>
</feature>
<dbReference type="InterPro" id="IPR009577">
    <property type="entry name" value="Sm_multidrug_ex"/>
</dbReference>
<reference evidence="2" key="1">
    <citation type="submission" date="2017-07" db="EMBL/GenBank/DDBJ databases">
        <title>Taro Niue Genome Assembly and Annotation.</title>
        <authorList>
            <person name="Atibalentja N."/>
            <person name="Keating K."/>
            <person name="Fields C.J."/>
        </authorList>
    </citation>
    <scope>NUCLEOTIDE SEQUENCE</scope>
    <source>
        <strain evidence="2">Niue_2</strain>
        <tissue evidence="2">Leaf</tissue>
    </source>
</reference>
<dbReference type="PANTHER" id="PTHR36007:SF2">
    <property type="entry name" value="TRANSPORT PROTEIN-RELATED"/>
    <property type="match status" value="1"/>
</dbReference>
<keyword evidence="1" id="KW-1133">Transmembrane helix</keyword>
<sequence length="340" mass="35780">MATSAALSGATVAGLFHVGRTGRGRTHLAVPRASSSAPCSLGCSPPLRLFRTHQALTSPLCAKRFLPLRAAHCPSLLLPSSSPSPPAAEAEVPPPSPPAFPIRLSPSLFWALLLAPCCFLLLSLACGTASAAVSSAPSAASDSIRASGVGLKIAAALRRSGWADETIVFALATLPVLELRGAIPVGYWMQLDPLRLTILSVLGNMVPVPFIVLYLQKLASFLSQKSEAATRFLDRLFDRAREKAGPVEEFQWLGLMLFVAVPFPGTGAWTGAMVASILGMPFWSAVSANFFGVVLAGLLVNLLVNLGLKYAIVTGVVLFLVSTVMWGVLRHLKGSSLNSK</sequence>
<organism evidence="2 3">
    <name type="scientific">Colocasia esculenta</name>
    <name type="common">Wild taro</name>
    <name type="synonym">Arum esculentum</name>
    <dbReference type="NCBI Taxonomy" id="4460"/>
    <lineage>
        <taxon>Eukaryota</taxon>
        <taxon>Viridiplantae</taxon>
        <taxon>Streptophyta</taxon>
        <taxon>Embryophyta</taxon>
        <taxon>Tracheophyta</taxon>
        <taxon>Spermatophyta</taxon>
        <taxon>Magnoliopsida</taxon>
        <taxon>Liliopsida</taxon>
        <taxon>Araceae</taxon>
        <taxon>Aroideae</taxon>
        <taxon>Colocasieae</taxon>
        <taxon>Colocasia</taxon>
    </lineage>
</organism>
<dbReference type="GO" id="GO:0009507">
    <property type="term" value="C:chloroplast"/>
    <property type="evidence" value="ECO:0007669"/>
    <property type="project" value="TreeGrafter"/>
</dbReference>